<reference evidence="1" key="1">
    <citation type="submission" date="2020-02" db="EMBL/GenBank/DDBJ databases">
        <authorList>
            <person name="Meier V. D."/>
        </authorList>
    </citation>
    <scope>NUCLEOTIDE SEQUENCE</scope>
    <source>
        <strain evidence="1">AVDCRST_MAG08</strain>
    </source>
</reference>
<evidence type="ECO:0000313" key="1">
    <source>
        <dbReference type="EMBL" id="CAA9244867.1"/>
    </source>
</evidence>
<gene>
    <name evidence="1" type="ORF">AVDCRST_MAG08-1809</name>
</gene>
<dbReference type="EMBL" id="CADCTG010000151">
    <property type="protein sequence ID" value="CAA9244867.1"/>
    <property type="molecule type" value="Genomic_DNA"/>
</dbReference>
<name>A0A6J4I946_9PROT</name>
<dbReference type="AlphaFoldDB" id="A0A6J4I946"/>
<protein>
    <submittedName>
        <fullName evidence="1">Uncharacterized protein</fullName>
    </submittedName>
</protein>
<accession>A0A6J4I946</accession>
<sequence>MVGLGRPLADPTRNGNIRAIDGRELGLVHNHVWPEQTEFEAVDRGACPRIILSVGLDPRYEVVSTEGWIRRRLVVTTSANASPAAAVDGFEAIGMTSRGNMKRTRPRADALR</sequence>
<proteinExistence type="predicted"/>
<organism evidence="1">
    <name type="scientific">uncultured Acetobacteraceae bacterium</name>
    <dbReference type="NCBI Taxonomy" id="169975"/>
    <lineage>
        <taxon>Bacteria</taxon>
        <taxon>Pseudomonadati</taxon>
        <taxon>Pseudomonadota</taxon>
        <taxon>Alphaproteobacteria</taxon>
        <taxon>Acetobacterales</taxon>
        <taxon>Acetobacteraceae</taxon>
        <taxon>environmental samples</taxon>
    </lineage>
</organism>